<dbReference type="Gene3D" id="3.30.9.10">
    <property type="entry name" value="D-Amino Acid Oxidase, subunit A, domain 2"/>
    <property type="match status" value="1"/>
</dbReference>
<dbReference type="InterPro" id="IPR031656">
    <property type="entry name" value="DAO_C"/>
</dbReference>
<dbReference type="Pfam" id="PF16901">
    <property type="entry name" value="DAO_C"/>
    <property type="match status" value="1"/>
</dbReference>
<dbReference type="EMBL" id="MTKO01000070">
    <property type="protein sequence ID" value="RWX46015.1"/>
    <property type="molecule type" value="Genomic_DNA"/>
</dbReference>
<organism evidence="5 6">
    <name type="scientific">Candidatus Electrothrix aarhusensis</name>
    <dbReference type="NCBI Taxonomy" id="1859131"/>
    <lineage>
        <taxon>Bacteria</taxon>
        <taxon>Pseudomonadati</taxon>
        <taxon>Thermodesulfobacteriota</taxon>
        <taxon>Desulfobulbia</taxon>
        <taxon>Desulfobulbales</taxon>
        <taxon>Desulfobulbaceae</taxon>
        <taxon>Candidatus Electrothrix</taxon>
    </lineage>
</organism>
<name>A0A444IZE8_9BACT</name>
<dbReference type="InterPro" id="IPR038299">
    <property type="entry name" value="DAO_C_sf"/>
</dbReference>
<dbReference type="EC" id="1.1.5.3" evidence="5"/>
<dbReference type="Gene3D" id="3.50.50.60">
    <property type="entry name" value="FAD/NAD(P)-binding domain"/>
    <property type="match status" value="1"/>
</dbReference>
<comment type="caution">
    <text evidence="5">The sequence shown here is derived from an EMBL/GenBank/DDBJ whole genome shotgun (WGS) entry which is preliminary data.</text>
</comment>
<keyword evidence="3 5" id="KW-0560">Oxidoreductase</keyword>
<feature type="domain" description="Alpha-glycerophosphate oxidase C-terminal" evidence="4">
    <location>
        <begin position="115"/>
        <end position="218"/>
    </location>
</feature>
<keyword evidence="2" id="KW-0274">FAD</keyword>
<dbReference type="InterPro" id="IPR036188">
    <property type="entry name" value="FAD/NAD-bd_sf"/>
</dbReference>
<keyword evidence="6" id="KW-1185">Reference proteome</keyword>
<evidence type="ECO:0000256" key="2">
    <source>
        <dbReference type="ARBA" id="ARBA00022827"/>
    </source>
</evidence>
<keyword evidence="1" id="KW-0285">Flavoprotein</keyword>
<protein>
    <submittedName>
        <fullName evidence="5">C-terminal domain of alpha-glycerophosphate oxidase</fullName>
        <ecNumber evidence="5">1.1.5.3</ecNumber>
    </submittedName>
</protein>
<reference evidence="5 6" key="1">
    <citation type="submission" date="2017-01" db="EMBL/GenBank/DDBJ databases">
        <title>The cable genome- insights into the physiology and evolution of filamentous bacteria capable of sulfide oxidation via long distance electron transfer.</title>
        <authorList>
            <person name="Schreiber L."/>
            <person name="Bjerg J.T."/>
            <person name="Boggild A."/>
            <person name="Van De Vossenberg J."/>
            <person name="Meysman F."/>
            <person name="Nielsen L.P."/>
            <person name="Schramm A."/>
            <person name="Kjeldsen K.U."/>
        </authorList>
    </citation>
    <scope>NUCLEOTIDE SEQUENCE [LARGE SCALE GENOMIC DNA]</scope>
    <source>
        <strain evidence="5">MCF</strain>
    </source>
</reference>
<evidence type="ECO:0000256" key="3">
    <source>
        <dbReference type="ARBA" id="ARBA00023002"/>
    </source>
</evidence>
<sequence>MTQKDIDDFLLDINEALPDLHLTRQDVHYAYTGLYPLIVRKIEEDKYQGTGEYQLVDHEVTDGAPGLVTALGAKFTTARNVAEKTVDLAAKKFTEQKKPSCTISTPLLEGTIADLPAFVEEKQEQYKSLLSGEEVEHLIRYHGAEIDRVMALAADQPELLQPLSPDLASLAVDVLYAVQEEMAMSLDDVFFRRTGAGTIGQPDETALEQAASIMLPNLVGLRSKRRRKRTRSLPVMSMREVVENDQAGGRAEGNRAAYCTHTVFC</sequence>
<proteinExistence type="predicted"/>
<dbReference type="PANTHER" id="PTHR11985:SF15">
    <property type="entry name" value="GLYCEROL-3-PHOSPHATE DEHYDROGENASE, MITOCHONDRIAL"/>
    <property type="match status" value="1"/>
</dbReference>
<dbReference type="InterPro" id="IPR000447">
    <property type="entry name" value="G3P_DH_FAD-dep"/>
</dbReference>
<accession>A0A444IZE8</accession>
<dbReference type="GO" id="GO:0046168">
    <property type="term" value="P:glycerol-3-phosphate catabolic process"/>
    <property type="evidence" value="ECO:0007669"/>
    <property type="project" value="TreeGrafter"/>
</dbReference>
<dbReference type="AlphaFoldDB" id="A0A444IZE8"/>
<evidence type="ECO:0000256" key="1">
    <source>
        <dbReference type="ARBA" id="ARBA00022630"/>
    </source>
</evidence>
<dbReference type="Gene3D" id="1.10.8.870">
    <property type="entry name" value="Alpha-glycerophosphate oxidase, cap domain"/>
    <property type="match status" value="1"/>
</dbReference>
<evidence type="ECO:0000313" key="5">
    <source>
        <dbReference type="EMBL" id="RWX46015.1"/>
    </source>
</evidence>
<gene>
    <name evidence="5" type="ORF">H206_00085</name>
</gene>
<dbReference type="PANTHER" id="PTHR11985">
    <property type="entry name" value="GLYCEROL-3-PHOSPHATE DEHYDROGENASE"/>
    <property type="match status" value="1"/>
</dbReference>
<evidence type="ECO:0000313" key="6">
    <source>
        <dbReference type="Proteomes" id="UP000287853"/>
    </source>
</evidence>
<evidence type="ECO:0000259" key="4">
    <source>
        <dbReference type="Pfam" id="PF16901"/>
    </source>
</evidence>
<dbReference type="Proteomes" id="UP000287853">
    <property type="component" value="Unassembled WGS sequence"/>
</dbReference>
<dbReference type="GO" id="GO:0004368">
    <property type="term" value="F:glycerol-3-phosphate dehydrogenase (quinone) activity"/>
    <property type="evidence" value="ECO:0007669"/>
    <property type="project" value="UniProtKB-EC"/>
</dbReference>